<feature type="transmembrane region" description="Helical" evidence="1">
    <location>
        <begin position="128"/>
        <end position="151"/>
    </location>
</feature>
<keyword evidence="3" id="KW-1185">Reference proteome</keyword>
<name>A0A942E712_9HYPH</name>
<proteinExistence type="predicted"/>
<keyword evidence="1" id="KW-0812">Transmembrane</keyword>
<feature type="transmembrane region" description="Helical" evidence="1">
    <location>
        <begin position="18"/>
        <end position="41"/>
    </location>
</feature>
<organism evidence="2 3">
    <name type="scientific">Devosia litorisediminis</name>
    <dbReference type="NCBI Taxonomy" id="2829817"/>
    <lineage>
        <taxon>Bacteria</taxon>
        <taxon>Pseudomonadati</taxon>
        <taxon>Pseudomonadota</taxon>
        <taxon>Alphaproteobacteria</taxon>
        <taxon>Hyphomicrobiales</taxon>
        <taxon>Devosiaceae</taxon>
        <taxon>Devosia</taxon>
    </lineage>
</organism>
<reference evidence="2" key="1">
    <citation type="submission" date="2021-04" db="EMBL/GenBank/DDBJ databases">
        <title>Devosia litorisediminis sp. nov., isolated from a sand dune.</title>
        <authorList>
            <person name="Park S."/>
            <person name="Yoon J.-H."/>
        </authorList>
    </citation>
    <scope>NUCLEOTIDE SEQUENCE</scope>
    <source>
        <strain evidence="2">BSSL-BM10</strain>
    </source>
</reference>
<dbReference type="Proteomes" id="UP000678281">
    <property type="component" value="Unassembled WGS sequence"/>
</dbReference>
<keyword evidence="1" id="KW-1133">Transmembrane helix</keyword>
<comment type="caution">
    <text evidence="2">The sequence shown here is derived from an EMBL/GenBank/DDBJ whole genome shotgun (WGS) entry which is preliminary data.</text>
</comment>
<dbReference type="AlphaFoldDB" id="A0A942E712"/>
<accession>A0A942E712</accession>
<dbReference type="EMBL" id="JAGXTP010000001">
    <property type="protein sequence ID" value="MBS3848627.1"/>
    <property type="molecule type" value="Genomic_DNA"/>
</dbReference>
<feature type="transmembrane region" description="Helical" evidence="1">
    <location>
        <begin position="70"/>
        <end position="88"/>
    </location>
</feature>
<keyword evidence="1" id="KW-0472">Membrane</keyword>
<gene>
    <name evidence="2" type="ORF">KD146_07955</name>
</gene>
<feature type="transmembrane region" description="Helical" evidence="1">
    <location>
        <begin position="95"/>
        <end position="122"/>
    </location>
</feature>
<evidence type="ECO:0000313" key="2">
    <source>
        <dbReference type="EMBL" id="MBS3848627.1"/>
    </source>
</evidence>
<dbReference type="RefSeq" id="WP_212658161.1">
    <property type="nucleotide sequence ID" value="NZ_JAGXTP010000001.1"/>
</dbReference>
<evidence type="ECO:0000313" key="3">
    <source>
        <dbReference type="Proteomes" id="UP000678281"/>
    </source>
</evidence>
<feature type="transmembrane region" description="Helical" evidence="1">
    <location>
        <begin position="163"/>
        <end position="181"/>
    </location>
</feature>
<evidence type="ECO:0000256" key="1">
    <source>
        <dbReference type="SAM" id="Phobius"/>
    </source>
</evidence>
<sequence>MTDKAAVVSQDIIDLLKVLAATLVTFAASTLVMLYVIYLLAQYGANLPMIGAVPLSAPPEMVPLLARNQILPTLAAVHVTATGLALVLNAHTIDMALLITAKAVTVVVTALLGFVVGHMIYLQLTEGAAIQLGPLSPVFIALLGFLVLSSWLSVPNLRPLGNLRFIVAAGMILLGPLLLVWL</sequence>
<protein>
    <submittedName>
        <fullName evidence="2">Uncharacterized protein</fullName>
    </submittedName>
</protein>